<proteinExistence type="predicted"/>
<evidence type="ECO:0000313" key="2">
    <source>
        <dbReference type="Proteomes" id="UP000297716"/>
    </source>
</evidence>
<dbReference type="Pfam" id="PF12974">
    <property type="entry name" value="Phosphonate-bd"/>
    <property type="match status" value="1"/>
</dbReference>
<dbReference type="PANTHER" id="PTHR35841">
    <property type="entry name" value="PHOSPHONATES-BINDING PERIPLASMIC PROTEIN"/>
    <property type="match status" value="1"/>
</dbReference>
<evidence type="ECO:0008006" key="3">
    <source>
        <dbReference type="Google" id="ProtNLM"/>
    </source>
</evidence>
<dbReference type="OrthoDB" id="5310573at2759"/>
<keyword evidence="2" id="KW-1185">Reference proteome</keyword>
<dbReference type="PANTHER" id="PTHR35841:SF1">
    <property type="entry name" value="PHOSPHONATES-BINDING PERIPLASMIC PROTEIN"/>
    <property type="match status" value="1"/>
</dbReference>
<organism evidence="1 2">
    <name type="scientific">Xylaria hypoxylon</name>
    <dbReference type="NCBI Taxonomy" id="37992"/>
    <lineage>
        <taxon>Eukaryota</taxon>
        <taxon>Fungi</taxon>
        <taxon>Dikarya</taxon>
        <taxon>Ascomycota</taxon>
        <taxon>Pezizomycotina</taxon>
        <taxon>Sordariomycetes</taxon>
        <taxon>Xylariomycetidae</taxon>
        <taxon>Xylariales</taxon>
        <taxon>Xylariaceae</taxon>
        <taxon>Xylaria</taxon>
    </lineage>
</organism>
<name>A0A4Z0YYW5_9PEZI</name>
<accession>A0A4Z0YYW5</accession>
<evidence type="ECO:0000313" key="1">
    <source>
        <dbReference type="EMBL" id="TGJ84661.1"/>
    </source>
</evidence>
<reference evidence="1 2" key="1">
    <citation type="submission" date="2019-03" db="EMBL/GenBank/DDBJ databases">
        <title>Draft genome sequence of Xylaria hypoxylon DSM 108379, a ubiquitous saprotrophic-parasitic fungi on hardwood.</title>
        <authorList>
            <person name="Buettner E."/>
            <person name="Leonhardt S."/>
            <person name="Gebauer A.M."/>
            <person name="Liers C."/>
            <person name="Hofrichter M."/>
            <person name="Kellner H."/>
        </authorList>
    </citation>
    <scope>NUCLEOTIDE SEQUENCE [LARGE SCALE GENOMIC DNA]</scope>
    <source>
        <strain evidence="1 2">DSM 108379</strain>
    </source>
</reference>
<sequence>MSGFIAALPMYDWPECRAEVDEQWVSFRDRLRAAGVDAPDRLVRRNADMPSISGGIRDSEGNIIAPDPATLPPDDLDLHTLWRHPALLFCQTCWGPMELGLARHVEVVGQQDYSNIKGGAEYFYSSAVVARRIDDVPVPSDGKPNLPLQDLRDKRLAYNSTDSMSGIIGLERDLASLKEDLGIFSERLVSGGHRDSIISVAEGRADVAAIDCFTWKLATRFEPASRALAVVGWTARRRGLPFIASKHMSPQDIQLVALELKNLVPRSTSRGDP</sequence>
<comment type="caution">
    <text evidence="1">The sequence shown here is derived from an EMBL/GenBank/DDBJ whole genome shotgun (WGS) entry which is preliminary data.</text>
</comment>
<gene>
    <name evidence="1" type="ORF">E0Z10_g4124</name>
</gene>
<protein>
    <recommendedName>
        <fullName evidence="3">Phosphate ABC transporter substrate-binding protein</fullName>
    </recommendedName>
</protein>
<dbReference type="EMBL" id="SKBN01000062">
    <property type="protein sequence ID" value="TGJ84661.1"/>
    <property type="molecule type" value="Genomic_DNA"/>
</dbReference>
<dbReference type="Gene3D" id="3.40.190.10">
    <property type="entry name" value="Periplasmic binding protein-like II"/>
    <property type="match status" value="1"/>
</dbReference>
<dbReference type="AlphaFoldDB" id="A0A4Z0YYW5"/>
<dbReference type="SUPFAM" id="SSF53850">
    <property type="entry name" value="Periplasmic binding protein-like II"/>
    <property type="match status" value="1"/>
</dbReference>
<dbReference type="Proteomes" id="UP000297716">
    <property type="component" value="Unassembled WGS sequence"/>
</dbReference>